<dbReference type="GO" id="GO:0106300">
    <property type="term" value="P:protein-DNA covalent cross-linking repair"/>
    <property type="evidence" value="ECO:0007669"/>
    <property type="project" value="InterPro"/>
</dbReference>
<dbReference type="GO" id="GO:0006508">
    <property type="term" value="P:proteolysis"/>
    <property type="evidence" value="ECO:0007669"/>
    <property type="project" value="UniProtKB-KW"/>
</dbReference>
<dbReference type="AlphaFoldDB" id="A0A221W9T0"/>
<dbReference type="PANTHER" id="PTHR13604:SF0">
    <property type="entry name" value="ABASIC SITE PROCESSING PROTEIN HMCES"/>
    <property type="match status" value="1"/>
</dbReference>
<proteinExistence type="inferred from homology"/>
<evidence type="ECO:0000256" key="4">
    <source>
        <dbReference type="ARBA" id="ARBA00022801"/>
    </source>
</evidence>
<dbReference type="GO" id="GO:0003697">
    <property type="term" value="F:single-stranded DNA binding"/>
    <property type="evidence" value="ECO:0007669"/>
    <property type="project" value="InterPro"/>
</dbReference>
<keyword evidence="7" id="KW-0456">Lyase</keyword>
<evidence type="ECO:0000313" key="10">
    <source>
        <dbReference type="Proteomes" id="UP000204221"/>
    </source>
</evidence>
<evidence type="ECO:0000256" key="6">
    <source>
        <dbReference type="ARBA" id="ARBA00023125"/>
    </source>
</evidence>
<dbReference type="Proteomes" id="UP000204221">
    <property type="component" value="Chromosome"/>
</dbReference>
<dbReference type="Gene3D" id="3.90.1680.10">
    <property type="entry name" value="SOS response associated peptidase-like"/>
    <property type="match status" value="1"/>
</dbReference>
<dbReference type="InterPro" id="IPR036590">
    <property type="entry name" value="SRAP-like"/>
</dbReference>
<name>A0A221W9T0_9PSEU</name>
<evidence type="ECO:0000256" key="5">
    <source>
        <dbReference type="ARBA" id="ARBA00023124"/>
    </source>
</evidence>
<evidence type="ECO:0000256" key="2">
    <source>
        <dbReference type="ARBA" id="ARBA00022670"/>
    </source>
</evidence>
<dbReference type="InterPro" id="IPR003738">
    <property type="entry name" value="SRAP"/>
</dbReference>
<evidence type="ECO:0000256" key="8">
    <source>
        <dbReference type="RuleBase" id="RU364100"/>
    </source>
</evidence>
<dbReference type="SUPFAM" id="SSF143081">
    <property type="entry name" value="BB1717-like"/>
    <property type="match status" value="1"/>
</dbReference>
<keyword evidence="6" id="KW-0238">DNA-binding</keyword>
<dbReference type="PANTHER" id="PTHR13604">
    <property type="entry name" value="DC12-RELATED"/>
    <property type="match status" value="1"/>
</dbReference>
<comment type="similarity">
    <text evidence="1 8">Belongs to the SOS response-associated peptidase family.</text>
</comment>
<organism evidence="9 10">
    <name type="scientific">Actinoalloteichus hoggarensis</name>
    <dbReference type="NCBI Taxonomy" id="1470176"/>
    <lineage>
        <taxon>Bacteria</taxon>
        <taxon>Bacillati</taxon>
        <taxon>Actinomycetota</taxon>
        <taxon>Actinomycetes</taxon>
        <taxon>Pseudonocardiales</taxon>
        <taxon>Pseudonocardiaceae</taxon>
        <taxon>Actinoalloteichus</taxon>
    </lineage>
</organism>
<accession>A0A221W9T0</accession>
<dbReference type="GO" id="GO:0016829">
    <property type="term" value="F:lyase activity"/>
    <property type="evidence" value="ECO:0007669"/>
    <property type="project" value="UniProtKB-KW"/>
</dbReference>
<keyword evidence="5" id="KW-0190">Covalent protein-DNA linkage</keyword>
<keyword evidence="10" id="KW-1185">Reference proteome</keyword>
<reference evidence="9 10" key="1">
    <citation type="submission" date="2017-07" db="EMBL/GenBank/DDBJ databases">
        <title>Complete genome sequence of Actinoalloteichus hoggarensis DSM 45943, type strain of Actinoalloteichus hoggarensis.</title>
        <authorList>
            <person name="Ruckert C."/>
            <person name="Nouioui I."/>
            <person name="Willmese J."/>
            <person name="van Wezel G."/>
            <person name="Klenk H.-P."/>
            <person name="Kalinowski J."/>
            <person name="Zotchev S.B."/>
        </authorList>
    </citation>
    <scope>NUCLEOTIDE SEQUENCE [LARGE SCALE GENOMIC DNA]</scope>
    <source>
        <strain evidence="9 10">DSM 45943</strain>
    </source>
</reference>
<dbReference type="EC" id="3.4.-.-" evidence="8"/>
<keyword evidence="3" id="KW-0227">DNA damage</keyword>
<evidence type="ECO:0000256" key="1">
    <source>
        <dbReference type="ARBA" id="ARBA00008136"/>
    </source>
</evidence>
<evidence type="ECO:0000256" key="7">
    <source>
        <dbReference type="ARBA" id="ARBA00023239"/>
    </source>
</evidence>
<evidence type="ECO:0000313" key="9">
    <source>
        <dbReference type="EMBL" id="ASO22481.1"/>
    </source>
</evidence>
<protein>
    <recommendedName>
        <fullName evidence="8">Abasic site processing protein</fullName>
        <ecNumber evidence="8">3.4.-.-</ecNumber>
    </recommendedName>
</protein>
<dbReference type="KEGG" id="ahg:AHOG_24375"/>
<gene>
    <name evidence="9" type="primary">yedK2</name>
    <name evidence="9" type="ORF">AHOG_24375</name>
</gene>
<sequence length="294" mass="32331">MRSGRRCVPLRAEGHYFNGGRAGVARPAAEVNDMCGRFASIKDSTQLANEFEAVDGTRGRVVEPDYNIPPTHAVLTVVARHPRDEDGLPDPTRIVRSIRVMRWGLVPRWAKDPAVGSRMFNARVETVADKPAFRGSAAHYRCLIPADGWYEWRREDGRKRPFYLTSVDRECLAMAGIWSVWRDPAGDPDGPPLSTCAVLTTPSVGEPAEVHDRMPLVLPRRAWRPWLDPDLDLGASEVASLLSPPGADVLGRIEVRPVSPAVNHVRNNGPGLVERFDPISLPAALDISGLLSKS</sequence>
<dbReference type="EMBL" id="CP022521">
    <property type="protein sequence ID" value="ASO22481.1"/>
    <property type="molecule type" value="Genomic_DNA"/>
</dbReference>
<dbReference type="GO" id="GO:0008233">
    <property type="term" value="F:peptidase activity"/>
    <property type="evidence" value="ECO:0007669"/>
    <property type="project" value="UniProtKB-KW"/>
</dbReference>
<dbReference type="Pfam" id="PF02586">
    <property type="entry name" value="SRAP"/>
    <property type="match status" value="1"/>
</dbReference>
<keyword evidence="2 8" id="KW-0645">Protease</keyword>
<evidence type="ECO:0000256" key="3">
    <source>
        <dbReference type="ARBA" id="ARBA00022763"/>
    </source>
</evidence>
<keyword evidence="4 8" id="KW-0378">Hydrolase</keyword>